<gene>
    <name evidence="3" type="ORF">GCM10023186_39530</name>
</gene>
<proteinExistence type="predicted"/>
<keyword evidence="2" id="KW-0732">Signal</keyword>
<dbReference type="PROSITE" id="PS51257">
    <property type="entry name" value="PROKAR_LIPOPROTEIN"/>
    <property type="match status" value="1"/>
</dbReference>
<dbReference type="Proteomes" id="UP001500454">
    <property type="component" value="Unassembled WGS sequence"/>
</dbReference>
<reference evidence="4" key="1">
    <citation type="journal article" date="2019" name="Int. J. Syst. Evol. Microbiol.">
        <title>The Global Catalogue of Microorganisms (GCM) 10K type strain sequencing project: providing services to taxonomists for standard genome sequencing and annotation.</title>
        <authorList>
            <consortium name="The Broad Institute Genomics Platform"/>
            <consortium name="The Broad Institute Genome Sequencing Center for Infectious Disease"/>
            <person name="Wu L."/>
            <person name="Ma J."/>
        </authorList>
    </citation>
    <scope>NUCLEOTIDE SEQUENCE [LARGE SCALE GENOMIC DNA]</scope>
    <source>
        <strain evidence="4">JCM 17924</strain>
    </source>
</reference>
<feature type="region of interest" description="Disordered" evidence="1">
    <location>
        <begin position="25"/>
        <end position="61"/>
    </location>
</feature>
<evidence type="ECO:0000256" key="1">
    <source>
        <dbReference type="SAM" id="MobiDB-lite"/>
    </source>
</evidence>
<organism evidence="3 4">
    <name type="scientific">Hymenobacter koreensis</name>
    <dbReference type="NCBI Taxonomy" id="1084523"/>
    <lineage>
        <taxon>Bacteria</taxon>
        <taxon>Pseudomonadati</taxon>
        <taxon>Bacteroidota</taxon>
        <taxon>Cytophagia</taxon>
        <taxon>Cytophagales</taxon>
        <taxon>Hymenobacteraceae</taxon>
        <taxon>Hymenobacter</taxon>
    </lineage>
</organism>
<feature type="signal peptide" evidence="2">
    <location>
        <begin position="1"/>
        <end position="26"/>
    </location>
</feature>
<name>A0ABP8JHK4_9BACT</name>
<keyword evidence="4" id="KW-1185">Reference proteome</keyword>
<evidence type="ECO:0000313" key="3">
    <source>
        <dbReference type="EMBL" id="GAA4390876.1"/>
    </source>
</evidence>
<evidence type="ECO:0000313" key="4">
    <source>
        <dbReference type="Proteomes" id="UP001500454"/>
    </source>
</evidence>
<evidence type="ECO:0000256" key="2">
    <source>
        <dbReference type="SAM" id="SignalP"/>
    </source>
</evidence>
<feature type="compositionally biased region" description="Polar residues" evidence="1">
    <location>
        <begin position="31"/>
        <end position="61"/>
    </location>
</feature>
<feature type="chain" id="PRO_5045552204" evidence="2">
    <location>
        <begin position="27"/>
        <end position="61"/>
    </location>
</feature>
<dbReference type="RefSeq" id="WP_345227022.1">
    <property type="nucleotide sequence ID" value="NZ_BAABHA010000015.1"/>
</dbReference>
<comment type="caution">
    <text evidence="3">The sequence shown here is derived from an EMBL/GenBank/DDBJ whole genome shotgun (WGS) entry which is preliminary data.</text>
</comment>
<accession>A0ABP8JHK4</accession>
<sequence length="61" mass="6569">MLRFTNRHLGLIIVLFALTLGSCSTDHDTDQISTESPTTRNSTAEQPNSSGYAPDTTAVSQ</sequence>
<protein>
    <submittedName>
        <fullName evidence="3">Uncharacterized protein</fullName>
    </submittedName>
</protein>
<dbReference type="EMBL" id="BAABHA010000015">
    <property type="protein sequence ID" value="GAA4390876.1"/>
    <property type="molecule type" value="Genomic_DNA"/>
</dbReference>